<dbReference type="PANTHER" id="PTHR30055:SF226">
    <property type="entry name" value="HTH-TYPE TRANSCRIPTIONAL REGULATOR PKSA"/>
    <property type="match status" value="1"/>
</dbReference>
<evidence type="ECO:0000313" key="5">
    <source>
        <dbReference type="Proteomes" id="UP000502677"/>
    </source>
</evidence>
<sequence length="231" mass="25285">MVTNQPPAASAKDNAPENSVAAIRRLTEKGYDSTTAEDLAEAVGMSRSTFFRRFGSKDDVVFADHDHALTQLERFLDSTTLPPAEAVVEGTADVLRLLVRDPEAARLRFELMRLTPSLRDRELVITHRYERVFARYLQAALPAEAAAWATPALAAGLVAVHNTTLRQWLRDPHPDVVPLLCRDLRQLVSSFTPWLAKPGTTPGANRVMVAVYDTAASPEEVLSSIAAKLGA</sequence>
<keyword evidence="5" id="KW-1185">Reference proteome</keyword>
<name>A0A6G7XE43_9MICO</name>
<dbReference type="PANTHER" id="PTHR30055">
    <property type="entry name" value="HTH-TYPE TRANSCRIPTIONAL REGULATOR RUTR"/>
    <property type="match status" value="1"/>
</dbReference>
<protein>
    <submittedName>
        <fullName evidence="4">TetR family transcriptional regulator</fullName>
    </submittedName>
</protein>
<dbReference type="SUPFAM" id="SSF46689">
    <property type="entry name" value="Homeodomain-like"/>
    <property type="match status" value="1"/>
</dbReference>
<dbReference type="InterPro" id="IPR009057">
    <property type="entry name" value="Homeodomain-like_sf"/>
</dbReference>
<dbReference type="PROSITE" id="PS50977">
    <property type="entry name" value="HTH_TETR_2"/>
    <property type="match status" value="1"/>
</dbReference>
<feature type="DNA-binding region" description="H-T-H motif" evidence="2">
    <location>
        <begin position="35"/>
        <end position="54"/>
    </location>
</feature>
<dbReference type="KEGG" id="lvi:G7068_05185"/>
<dbReference type="Pfam" id="PF17754">
    <property type="entry name" value="TetR_C_14"/>
    <property type="match status" value="1"/>
</dbReference>
<accession>A0A6G7XE43</accession>
<evidence type="ECO:0000313" key="4">
    <source>
        <dbReference type="EMBL" id="QIK62667.1"/>
    </source>
</evidence>
<proteinExistence type="predicted"/>
<dbReference type="Pfam" id="PF00440">
    <property type="entry name" value="TetR_N"/>
    <property type="match status" value="1"/>
</dbReference>
<dbReference type="InterPro" id="IPR041347">
    <property type="entry name" value="MftR_C"/>
</dbReference>
<keyword evidence="1 2" id="KW-0238">DNA-binding</keyword>
<dbReference type="Gene3D" id="1.10.10.60">
    <property type="entry name" value="Homeodomain-like"/>
    <property type="match status" value="1"/>
</dbReference>
<dbReference type="AlphaFoldDB" id="A0A6G7XE43"/>
<gene>
    <name evidence="4" type="ORF">G7068_05185</name>
</gene>
<dbReference type="InterPro" id="IPR001647">
    <property type="entry name" value="HTH_TetR"/>
</dbReference>
<reference evidence="4 5" key="1">
    <citation type="submission" date="2020-03" db="EMBL/GenBank/DDBJ databases">
        <title>Leucobacter sp. nov., isolated from beetles.</title>
        <authorList>
            <person name="Hyun D.-W."/>
            <person name="Bae J.-W."/>
        </authorList>
    </citation>
    <scope>NUCLEOTIDE SEQUENCE [LARGE SCALE GENOMIC DNA]</scope>
    <source>
        <strain evidence="4 5">HDW9C</strain>
    </source>
</reference>
<dbReference type="GO" id="GO:0003700">
    <property type="term" value="F:DNA-binding transcription factor activity"/>
    <property type="evidence" value="ECO:0007669"/>
    <property type="project" value="TreeGrafter"/>
</dbReference>
<evidence type="ECO:0000259" key="3">
    <source>
        <dbReference type="PROSITE" id="PS50977"/>
    </source>
</evidence>
<dbReference type="InterPro" id="IPR050109">
    <property type="entry name" value="HTH-type_TetR-like_transc_reg"/>
</dbReference>
<dbReference type="EMBL" id="CP049863">
    <property type="protein sequence ID" value="QIK62667.1"/>
    <property type="molecule type" value="Genomic_DNA"/>
</dbReference>
<feature type="domain" description="HTH tetR-type" evidence="3">
    <location>
        <begin position="12"/>
        <end position="72"/>
    </location>
</feature>
<evidence type="ECO:0000256" key="2">
    <source>
        <dbReference type="PROSITE-ProRule" id="PRU00335"/>
    </source>
</evidence>
<dbReference type="RefSeq" id="WP_166289850.1">
    <property type="nucleotide sequence ID" value="NZ_CP049863.1"/>
</dbReference>
<dbReference type="Gene3D" id="1.10.357.10">
    <property type="entry name" value="Tetracycline Repressor, domain 2"/>
    <property type="match status" value="1"/>
</dbReference>
<evidence type="ECO:0000256" key="1">
    <source>
        <dbReference type="ARBA" id="ARBA00023125"/>
    </source>
</evidence>
<dbReference type="GO" id="GO:0000976">
    <property type="term" value="F:transcription cis-regulatory region binding"/>
    <property type="evidence" value="ECO:0007669"/>
    <property type="project" value="TreeGrafter"/>
</dbReference>
<dbReference type="Proteomes" id="UP000502677">
    <property type="component" value="Chromosome"/>
</dbReference>
<organism evidence="4 5">
    <name type="scientific">Leucobacter viscericola</name>
    <dbReference type="NCBI Taxonomy" id="2714935"/>
    <lineage>
        <taxon>Bacteria</taxon>
        <taxon>Bacillati</taxon>
        <taxon>Actinomycetota</taxon>
        <taxon>Actinomycetes</taxon>
        <taxon>Micrococcales</taxon>
        <taxon>Microbacteriaceae</taxon>
        <taxon>Leucobacter</taxon>
    </lineage>
</organism>